<evidence type="ECO:0000256" key="1">
    <source>
        <dbReference type="ARBA" id="ARBA00022691"/>
    </source>
</evidence>
<dbReference type="InterPro" id="IPR007197">
    <property type="entry name" value="rSAM"/>
</dbReference>
<dbReference type="GO" id="GO:0003824">
    <property type="term" value="F:catalytic activity"/>
    <property type="evidence" value="ECO:0007669"/>
    <property type="project" value="InterPro"/>
</dbReference>
<dbReference type="EMBL" id="LR798288">
    <property type="protein sequence ID" value="CAB5220737.1"/>
    <property type="molecule type" value="Genomic_DNA"/>
</dbReference>
<keyword evidence="3" id="KW-0408">Iron</keyword>
<dbReference type="NCBIfam" id="NF033640">
    <property type="entry name" value="N_Twi_rSAM"/>
    <property type="match status" value="1"/>
</dbReference>
<sequence length="459" mass="53944">MKLPSDTFCILPWTHLSTRPDGSMRVCCTANASSVGPTNDKKHGGQVGILKTEDGKPSNLNVSDFLSSWNSSYMKNVRLQMLNGEKPPSCLKCFKEEAAGHKSKRLWETNYWSQRVDIDKLVDETDWDGSVPPQLAYIDLRFGTKCQLACVMCSPHDSSSWIKDWQAIHPKITNPSLKENTTWTNKGSYNGSSYNWHKNNPKFWEQFYEQIPNMQQIYFAGGESLIIEEHYDILEKCIELGHAENLELRYNSNGVEWREDLFELWKHFKLVRFHYSVDDIFERNEYIRYPSKWERTQEVMHILDTQTSDNVEVTIACAVQALNIFYIPDFIMWKVLQNFKKINVWPHAGGMINFHFVYHPVHLNVKILPKWFKAAVRQKYEAFIPWLEENWQKMAGDRIGYDNWRKAEYGIDRLMGMVQFMESEDWSNRLPEMKEFLKLCDQQRGNSFESTFPEMANIF</sequence>
<evidence type="ECO:0000313" key="6">
    <source>
        <dbReference type="EMBL" id="CAB5220737.1"/>
    </source>
</evidence>
<protein>
    <recommendedName>
        <fullName evidence="5">Radical SAM core domain-containing protein</fullName>
    </recommendedName>
</protein>
<dbReference type="CDD" id="cd21109">
    <property type="entry name" value="SPASM"/>
    <property type="match status" value="1"/>
</dbReference>
<accession>A0A6J7WSN9</accession>
<dbReference type="Pfam" id="PF04055">
    <property type="entry name" value="Radical_SAM"/>
    <property type="match status" value="1"/>
</dbReference>
<organism evidence="6">
    <name type="scientific">uncultured Caudovirales phage</name>
    <dbReference type="NCBI Taxonomy" id="2100421"/>
    <lineage>
        <taxon>Viruses</taxon>
        <taxon>Duplodnaviria</taxon>
        <taxon>Heunggongvirae</taxon>
        <taxon>Uroviricota</taxon>
        <taxon>Caudoviricetes</taxon>
        <taxon>Peduoviridae</taxon>
        <taxon>Maltschvirus</taxon>
        <taxon>Maltschvirus maltsch</taxon>
    </lineage>
</organism>
<feature type="domain" description="Radical SAM core" evidence="5">
    <location>
        <begin position="142"/>
        <end position="303"/>
    </location>
</feature>
<keyword evidence="4" id="KW-0411">Iron-sulfur</keyword>
<keyword evidence="2" id="KW-0479">Metal-binding</keyword>
<evidence type="ECO:0000256" key="3">
    <source>
        <dbReference type="ARBA" id="ARBA00023004"/>
    </source>
</evidence>
<dbReference type="SUPFAM" id="SSF102114">
    <property type="entry name" value="Radical SAM enzymes"/>
    <property type="match status" value="1"/>
</dbReference>
<dbReference type="InterPro" id="IPR013785">
    <property type="entry name" value="Aldolase_TIM"/>
</dbReference>
<dbReference type="GO" id="GO:0051536">
    <property type="term" value="F:iron-sulfur cluster binding"/>
    <property type="evidence" value="ECO:0007669"/>
    <property type="project" value="UniProtKB-KW"/>
</dbReference>
<reference evidence="6" key="1">
    <citation type="submission" date="2020-05" db="EMBL/GenBank/DDBJ databases">
        <authorList>
            <person name="Chiriac C."/>
            <person name="Salcher M."/>
            <person name="Ghai R."/>
            <person name="Kavagutti S V."/>
        </authorList>
    </citation>
    <scope>NUCLEOTIDE SEQUENCE</scope>
</reference>
<dbReference type="InterPro" id="IPR058240">
    <property type="entry name" value="rSAM_sf"/>
</dbReference>
<proteinExistence type="predicted"/>
<dbReference type="GO" id="GO:0046872">
    <property type="term" value="F:metal ion binding"/>
    <property type="evidence" value="ECO:0007669"/>
    <property type="project" value="UniProtKB-KW"/>
</dbReference>
<dbReference type="SFLD" id="SFLDS00029">
    <property type="entry name" value="Radical_SAM"/>
    <property type="match status" value="1"/>
</dbReference>
<gene>
    <name evidence="6" type="ORF">UFOVP247_30</name>
</gene>
<evidence type="ECO:0000256" key="2">
    <source>
        <dbReference type="ARBA" id="ARBA00022723"/>
    </source>
</evidence>
<dbReference type="Gene3D" id="3.20.20.70">
    <property type="entry name" value="Aldolase class I"/>
    <property type="match status" value="2"/>
</dbReference>
<evidence type="ECO:0000256" key="4">
    <source>
        <dbReference type="ARBA" id="ARBA00023014"/>
    </source>
</evidence>
<keyword evidence="1" id="KW-0949">S-adenosyl-L-methionine</keyword>
<name>A0A6J7WSN9_9CAUD</name>
<evidence type="ECO:0000259" key="5">
    <source>
        <dbReference type="Pfam" id="PF04055"/>
    </source>
</evidence>